<accession>A0A7R5WDC3</accession>
<protein>
    <submittedName>
        <fullName evidence="3">Putative Bro-N domain-containing protein 1</fullName>
    </submittedName>
    <submittedName>
        <fullName evidence="4">Putative Bro-N domain-containing protein 23</fullName>
    </submittedName>
</protein>
<dbReference type="EMBL" id="KR095315">
    <property type="protein sequence ID" value="AKS26294.1"/>
    <property type="molecule type" value="Genomic_DNA"/>
</dbReference>
<reference evidence="4 5" key="1">
    <citation type="submission" date="2015-04" db="EMBL/GenBank/DDBJ databases">
        <title>Diachasmimorpha longicaudata entomopoxvirus genome.</title>
        <authorList>
            <person name="Coffman K.A."/>
            <person name="Burke G.R."/>
        </authorList>
    </citation>
    <scope>NUCLEOTIDE SEQUENCE [LARGE SCALE GENOMIC DNA]</scope>
</reference>
<proteinExistence type="predicted"/>
<keyword evidence="5" id="KW-1185">Reference proteome</keyword>
<dbReference type="Proteomes" id="UP000593702">
    <property type="component" value="Segment"/>
</dbReference>
<sequence>MDSISNSSPNLEALIQEHKNKLITLFDEENNTNPVKIINSGIYMYLRVEDILRFFGYSKSIKNETMMINSISPKNRKFLKDIIPNTSGEPFELYMSEMGFYHFISHSKKPKALELRKVIFSNQSHLELAYLYRVSITQLEENKQNLQNQIHILRDLIQQYEYTIYNV</sequence>
<evidence type="ECO:0000313" key="5">
    <source>
        <dbReference type="Proteomes" id="UP000593702"/>
    </source>
</evidence>
<keyword evidence="1" id="KW-0175">Coiled coil</keyword>
<dbReference type="PROSITE" id="PS51750">
    <property type="entry name" value="BRO_N"/>
    <property type="match status" value="1"/>
</dbReference>
<feature type="coiled-coil region" evidence="1">
    <location>
        <begin position="136"/>
        <end position="163"/>
    </location>
</feature>
<organism evidence="4 5">
    <name type="scientific">Diachasmimorpha longicaudata entomopoxvirus</name>
    <dbReference type="NCBI Taxonomy" id="109981"/>
    <lineage>
        <taxon>Viruses</taxon>
        <taxon>Varidnaviria</taxon>
        <taxon>Bamfordvirae</taxon>
        <taxon>Nucleocytoviricota</taxon>
        <taxon>Pokkesviricetes</taxon>
        <taxon>Chitovirales</taxon>
        <taxon>Poxviridae</taxon>
        <taxon>Entomopoxvirinae</taxon>
        <taxon>Epsilonentomopoxvirus</taxon>
        <taxon>Epsilonentomopoxvirus dlongicaudata</taxon>
        <taxon>Diachasmimorpha entomopoxvirus</taxon>
    </lineage>
</organism>
<dbReference type="InterPro" id="IPR003497">
    <property type="entry name" value="BRO_N_domain"/>
</dbReference>
<dbReference type="EMBL" id="KR095315">
    <property type="protein sequence ID" value="AKS26482.1"/>
    <property type="molecule type" value="Genomic_DNA"/>
</dbReference>
<gene>
    <name evidence="3" type="ORF">DLEV_003</name>
    <name evidence="4" type="ORF">DLEV_191</name>
</gene>
<evidence type="ECO:0000313" key="4">
    <source>
        <dbReference type="EMBL" id="AKS26482.1"/>
    </source>
</evidence>
<name>A0A7R5WDC3_9POXV</name>
<evidence type="ECO:0000256" key="1">
    <source>
        <dbReference type="SAM" id="Coils"/>
    </source>
</evidence>
<evidence type="ECO:0000313" key="3">
    <source>
        <dbReference type="EMBL" id="AKS26294.1"/>
    </source>
</evidence>
<evidence type="ECO:0000259" key="2">
    <source>
        <dbReference type="PROSITE" id="PS51750"/>
    </source>
</evidence>
<feature type="domain" description="Bro-N" evidence="2">
    <location>
        <begin position="19"/>
        <end position="136"/>
    </location>
</feature>